<dbReference type="InterPro" id="IPR052380">
    <property type="entry name" value="Viral_DNA_packaging_terminase"/>
</dbReference>
<dbReference type="InterPro" id="IPR027417">
    <property type="entry name" value="P-loop_NTPase"/>
</dbReference>
<reference evidence="2" key="1">
    <citation type="journal article" date="2014" name="Front. Microbiol.">
        <title>High frequency of phylogenetically diverse reductive dehalogenase-homologous genes in deep subseafloor sedimentary metagenomes.</title>
        <authorList>
            <person name="Kawai M."/>
            <person name="Futagami T."/>
            <person name="Toyoda A."/>
            <person name="Takaki Y."/>
            <person name="Nishi S."/>
            <person name="Hori S."/>
            <person name="Arai W."/>
            <person name="Tsubouchi T."/>
            <person name="Morono Y."/>
            <person name="Uchiyama I."/>
            <person name="Ito T."/>
            <person name="Fujiyama A."/>
            <person name="Inagaki F."/>
            <person name="Takami H."/>
        </authorList>
    </citation>
    <scope>NUCLEOTIDE SEQUENCE</scope>
    <source>
        <strain evidence="2">Expedition CK06-06</strain>
    </source>
</reference>
<dbReference type="AlphaFoldDB" id="X0TLZ5"/>
<feature type="non-terminal residue" evidence="2">
    <location>
        <position position="154"/>
    </location>
</feature>
<dbReference type="InterPro" id="IPR035412">
    <property type="entry name" value="Terminase_L_N"/>
</dbReference>
<evidence type="ECO:0000313" key="2">
    <source>
        <dbReference type="EMBL" id="GAF94269.1"/>
    </source>
</evidence>
<accession>X0TLZ5</accession>
<dbReference type="PANTHER" id="PTHR39184:SF1">
    <property type="entry name" value="PBSX PHAGE TERMINASE LARGE SUBUNIT"/>
    <property type="match status" value="1"/>
</dbReference>
<sequence>MSIFSKTKIQYAAIRLLASPAKFIMLYGGSRSGKTFIIVFAIIIRACKVKSRHVMLRQTFNSIKTSIWLDTLIKVLNIAFPDLAYQMNKTDYYITLPNGSEIWIAGLDDDRRVEKILGKEFSTIFFNECSQLSYSSVQVALTRLAEKNELKKKA</sequence>
<comment type="caution">
    <text evidence="2">The sequence shown here is derived from an EMBL/GenBank/DDBJ whole genome shotgun (WGS) entry which is preliminary data.</text>
</comment>
<protein>
    <recommendedName>
        <fullName evidence="1">Phage terminase large subunit N-terminal domain-containing protein</fullName>
    </recommendedName>
</protein>
<dbReference type="Gene3D" id="3.40.50.300">
    <property type="entry name" value="P-loop containing nucleotide triphosphate hydrolases"/>
    <property type="match status" value="1"/>
</dbReference>
<dbReference type="SUPFAM" id="SSF52540">
    <property type="entry name" value="P-loop containing nucleoside triphosphate hydrolases"/>
    <property type="match status" value="1"/>
</dbReference>
<proteinExistence type="predicted"/>
<organism evidence="2">
    <name type="scientific">marine sediment metagenome</name>
    <dbReference type="NCBI Taxonomy" id="412755"/>
    <lineage>
        <taxon>unclassified sequences</taxon>
        <taxon>metagenomes</taxon>
        <taxon>ecological metagenomes</taxon>
    </lineage>
</organism>
<gene>
    <name evidence="2" type="ORF">S01H1_28027</name>
</gene>
<evidence type="ECO:0000259" key="1">
    <source>
        <dbReference type="Pfam" id="PF04466"/>
    </source>
</evidence>
<dbReference type="Pfam" id="PF04466">
    <property type="entry name" value="Terminase_3"/>
    <property type="match status" value="1"/>
</dbReference>
<dbReference type="EMBL" id="BARS01017104">
    <property type="protein sequence ID" value="GAF94269.1"/>
    <property type="molecule type" value="Genomic_DNA"/>
</dbReference>
<dbReference type="PANTHER" id="PTHR39184">
    <property type="match status" value="1"/>
</dbReference>
<feature type="domain" description="Phage terminase large subunit N-terminal" evidence="1">
    <location>
        <begin position="22"/>
        <end position="147"/>
    </location>
</feature>
<name>X0TLZ5_9ZZZZ</name>